<accession>A0A067QIL2</accession>
<proteinExistence type="predicted"/>
<feature type="region of interest" description="Disordered" evidence="1">
    <location>
        <begin position="1"/>
        <end position="26"/>
    </location>
</feature>
<name>A0A067QIL2_ZOONE</name>
<dbReference type="AlphaFoldDB" id="A0A067QIL2"/>
<evidence type="ECO:0000313" key="3">
    <source>
        <dbReference type="Proteomes" id="UP000027135"/>
    </source>
</evidence>
<gene>
    <name evidence="2" type="ORF">L798_03422</name>
</gene>
<evidence type="ECO:0000313" key="2">
    <source>
        <dbReference type="EMBL" id="KDR07091.1"/>
    </source>
</evidence>
<sequence length="62" mass="6608">MQTTSDATPNGVPALQKGDPLPDNVTSRAIFLDASARGQGASHKSDGKSINSDRCCWFSSRR</sequence>
<keyword evidence="3" id="KW-1185">Reference proteome</keyword>
<organism evidence="2 3">
    <name type="scientific">Zootermopsis nevadensis</name>
    <name type="common">Dampwood termite</name>
    <dbReference type="NCBI Taxonomy" id="136037"/>
    <lineage>
        <taxon>Eukaryota</taxon>
        <taxon>Metazoa</taxon>
        <taxon>Ecdysozoa</taxon>
        <taxon>Arthropoda</taxon>
        <taxon>Hexapoda</taxon>
        <taxon>Insecta</taxon>
        <taxon>Pterygota</taxon>
        <taxon>Neoptera</taxon>
        <taxon>Polyneoptera</taxon>
        <taxon>Dictyoptera</taxon>
        <taxon>Blattodea</taxon>
        <taxon>Blattoidea</taxon>
        <taxon>Termitoidae</taxon>
        <taxon>Termopsidae</taxon>
        <taxon>Zootermopsis</taxon>
    </lineage>
</organism>
<dbReference type="EMBL" id="KK853508">
    <property type="protein sequence ID" value="KDR07091.1"/>
    <property type="molecule type" value="Genomic_DNA"/>
</dbReference>
<protein>
    <submittedName>
        <fullName evidence="2">Uncharacterized protein</fullName>
    </submittedName>
</protein>
<dbReference type="InParanoid" id="A0A067QIL2"/>
<dbReference type="Proteomes" id="UP000027135">
    <property type="component" value="Unassembled WGS sequence"/>
</dbReference>
<reference evidence="2 3" key="1">
    <citation type="journal article" date="2014" name="Nat. Commun.">
        <title>Molecular traces of alternative social organization in a termite genome.</title>
        <authorList>
            <person name="Terrapon N."/>
            <person name="Li C."/>
            <person name="Robertson H.M."/>
            <person name="Ji L."/>
            <person name="Meng X."/>
            <person name="Booth W."/>
            <person name="Chen Z."/>
            <person name="Childers C.P."/>
            <person name="Glastad K.M."/>
            <person name="Gokhale K."/>
            <person name="Gowin J."/>
            <person name="Gronenberg W."/>
            <person name="Hermansen R.A."/>
            <person name="Hu H."/>
            <person name="Hunt B.G."/>
            <person name="Huylmans A.K."/>
            <person name="Khalil S.M."/>
            <person name="Mitchell R.D."/>
            <person name="Munoz-Torres M.C."/>
            <person name="Mustard J.A."/>
            <person name="Pan H."/>
            <person name="Reese J.T."/>
            <person name="Scharf M.E."/>
            <person name="Sun F."/>
            <person name="Vogel H."/>
            <person name="Xiao J."/>
            <person name="Yang W."/>
            <person name="Yang Z."/>
            <person name="Yang Z."/>
            <person name="Zhou J."/>
            <person name="Zhu J."/>
            <person name="Brent C.S."/>
            <person name="Elsik C.G."/>
            <person name="Goodisman M.A."/>
            <person name="Liberles D.A."/>
            <person name="Roe R.M."/>
            <person name="Vargo E.L."/>
            <person name="Vilcinskas A."/>
            <person name="Wang J."/>
            <person name="Bornberg-Bauer E."/>
            <person name="Korb J."/>
            <person name="Zhang G."/>
            <person name="Liebig J."/>
        </authorList>
    </citation>
    <scope>NUCLEOTIDE SEQUENCE [LARGE SCALE GENOMIC DNA]</scope>
    <source>
        <tissue evidence="2">Whole organism</tissue>
    </source>
</reference>
<evidence type="ECO:0000256" key="1">
    <source>
        <dbReference type="SAM" id="MobiDB-lite"/>
    </source>
</evidence>